<accession>W7B0F1</accession>
<gene>
    <name evidence="3" type="ORF">YYG_03286</name>
</gene>
<protein>
    <recommendedName>
        <fullName evidence="5">PIR protein CIR protein</fullName>
    </recommendedName>
</protein>
<dbReference type="Proteomes" id="UP000030659">
    <property type="component" value="Unassembled WGS sequence"/>
</dbReference>
<keyword evidence="2" id="KW-0812">Transmembrane</keyword>
<feature type="transmembrane region" description="Helical" evidence="2">
    <location>
        <begin position="502"/>
        <end position="522"/>
    </location>
</feature>
<reference evidence="3 4" key="1">
    <citation type="submission" date="2013-02" db="EMBL/GenBank/DDBJ databases">
        <title>The Genome Sequence of Plasmodium vinckei petteri CR.</title>
        <authorList>
            <consortium name="The Broad Institute Genome Sequencing Platform"/>
            <consortium name="The Broad Institute Genome Sequencing Center for Infectious Disease"/>
            <person name="Neafsey D."/>
            <person name="Cheeseman I."/>
            <person name="Volkman S."/>
            <person name="Adams J."/>
            <person name="Walker B."/>
            <person name="Young S.K."/>
            <person name="Zeng Q."/>
            <person name="Gargeya S."/>
            <person name="Fitzgerald M."/>
            <person name="Haas B."/>
            <person name="Abouelleil A."/>
            <person name="Alvarado L."/>
            <person name="Arachchi H.M."/>
            <person name="Berlin A.M."/>
            <person name="Chapman S.B."/>
            <person name="Dewar J."/>
            <person name="Goldberg J."/>
            <person name="Griggs A."/>
            <person name="Gujja S."/>
            <person name="Hansen M."/>
            <person name="Howarth C."/>
            <person name="Imamovic A."/>
            <person name="Larimer J."/>
            <person name="McCowan C."/>
            <person name="Murphy C."/>
            <person name="Neiman D."/>
            <person name="Pearson M."/>
            <person name="Priest M."/>
            <person name="Roberts A."/>
            <person name="Saif S."/>
            <person name="Shea T."/>
            <person name="Sisk P."/>
            <person name="Sykes S."/>
            <person name="Wortman J."/>
            <person name="Nusbaum C."/>
            <person name="Birren B."/>
        </authorList>
    </citation>
    <scope>NUCLEOTIDE SEQUENCE [LARGE SCALE GENOMIC DNA]</scope>
    <source>
        <strain evidence="3 4">CR</strain>
    </source>
</reference>
<proteinExistence type="predicted"/>
<dbReference type="EMBL" id="KI965401">
    <property type="protein sequence ID" value="EUD71231.1"/>
    <property type="molecule type" value="Genomic_DNA"/>
</dbReference>
<feature type="compositionally biased region" description="Polar residues" evidence="1">
    <location>
        <begin position="456"/>
        <end position="465"/>
    </location>
</feature>
<dbReference type="Pfam" id="PF06022">
    <property type="entry name" value="Cir_Bir_Yir"/>
    <property type="match status" value="1"/>
</dbReference>
<feature type="compositionally biased region" description="Low complexity" evidence="1">
    <location>
        <begin position="441"/>
        <end position="450"/>
    </location>
</feature>
<name>W7B0F1_PLAVN</name>
<evidence type="ECO:0000256" key="1">
    <source>
        <dbReference type="SAM" id="MobiDB-lite"/>
    </source>
</evidence>
<organism evidence="3 4">
    <name type="scientific">Plasmodium vinckei petteri</name>
    <dbReference type="NCBI Taxonomy" id="138298"/>
    <lineage>
        <taxon>Eukaryota</taxon>
        <taxon>Sar</taxon>
        <taxon>Alveolata</taxon>
        <taxon>Apicomplexa</taxon>
        <taxon>Aconoidasida</taxon>
        <taxon>Haemosporida</taxon>
        <taxon>Plasmodiidae</taxon>
        <taxon>Plasmodium</taxon>
        <taxon>Plasmodium (Vinckeia)</taxon>
    </lineage>
</organism>
<evidence type="ECO:0000313" key="3">
    <source>
        <dbReference type="EMBL" id="EUD71231.1"/>
    </source>
</evidence>
<feature type="compositionally biased region" description="Acidic residues" evidence="1">
    <location>
        <begin position="265"/>
        <end position="295"/>
    </location>
</feature>
<keyword evidence="2" id="KW-1133">Transmembrane helix</keyword>
<evidence type="ECO:0000256" key="2">
    <source>
        <dbReference type="SAM" id="Phobius"/>
    </source>
</evidence>
<dbReference type="AlphaFoldDB" id="W7B0F1"/>
<evidence type="ECO:0000313" key="4">
    <source>
        <dbReference type="Proteomes" id="UP000030659"/>
    </source>
</evidence>
<feature type="region of interest" description="Disordered" evidence="1">
    <location>
        <begin position="263"/>
        <end position="356"/>
    </location>
</feature>
<dbReference type="InterPro" id="IPR006477">
    <property type="entry name" value="Yir_bir_cir"/>
</dbReference>
<sequence>MIEYSPEKDGSNKCDTDYERISAIGGYLFMNLITENNIGLTSDNDHNSEYFIMWISHILYKIAANHLVSLEKSYESYLDKYVGSIIFWNLSHTKKYLAKANFAIMNMFYLLFKEIYGTIKIYQTEHTLPHEYINNAIQIYFIYDALSKFVNECDPYLELLENLKKIYESFRKTAIRENRDNESIRNKLIEFPSIDKTNDRSNFEREKCKKVHKKLIKKLPMLIKKEKKIIKVAKRIKLENPTKLKDYEDSEQDQDELSTVIELFNSDDDVIDDDDNSIDGENEDNGLENTEDITEDLPTPLKHSDEHPIRDDEPTDLNNEKESIQDKEKTGENGLKDPMVDTAGGSGDEQEDSEKTEDTLNNLYNINKILGMPSTWLMNIATNKVKKLYYTTLSNLESAYNKFSTSVKTIINQLSEQFQNHSPSTKETIPLSYNKESVSQTPPSSSTDLLPDPPTNQNGESINSKNIMTFPVNGPEIHLDRKKENIQKVIFPGNAFKGGTPIYVKAIVILMPIILGIMYKYLPRGWRKELKRKKNMKKVINLFGVNKVGKTVINSIDGKKSVHIIINSSIQNKQKNR</sequence>
<keyword evidence="2" id="KW-0472">Membrane</keyword>
<evidence type="ECO:0008006" key="5">
    <source>
        <dbReference type="Google" id="ProtNLM"/>
    </source>
</evidence>
<feature type="compositionally biased region" description="Basic and acidic residues" evidence="1">
    <location>
        <begin position="302"/>
        <end position="339"/>
    </location>
</feature>
<feature type="region of interest" description="Disordered" evidence="1">
    <location>
        <begin position="434"/>
        <end position="465"/>
    </location>
</feature>